<keyword evidence="3" id="KW-1185">Reference proteome</keyword>
<evidence type="ECO:0000259" key="1">
    <source>
        <dbReference type="Pfam" id="PF13480"/>
    </source>
</evidence>
<sequence>MLDTAEFRVKWDVLVRNVAFGSVFQAPNFVLPWYKGNIQEFWPVVLAAFDDGQLVGLLTLARKVHQPKGKLCNRLIGAGNFYALYQSWLVERPFIQTFWEKGINRLLDDIPGCVINLKSIQDISIYNELAGLPDFNRNTVLEKFLNPVLDFRVEGYDKIFAKRHFKSKINRLNRAGNVVFEKVISPQRLAEVFPKLATFYALRQGAAFNKTPFENNDHALSLFSSWLSEGALHMTCLWLDEALIGAIIMVNDLGKTGHLAGLIAYSPTHAKFSPGLVQLYQHAMLLKEENFQNMKLSPGYDAYKDRFSNKSEEIYELMISRNQFQLLKRRLRNRFRNTLLNRGIRPMELEVESSKWKSRVRKWPCQWWKKLSPLPVSVAELFQKLDTLKKLDDSVSMELELDNMEALLLSTDKTFDLARWEFLQDALNRLEENEHFVTWVRAGQLLCCLWYTGEMVSGEDELIEKERKGKITQVFISEKF</sequence>
<dbReference type="EMBL" id="AMZY02000031">
    <property type="protein sequence ID" value="EMS30878.1"/>
    <property type="molecule type" value="Genomic_DNA"/>
</dbReference>
<gene>
    <name evidence="2" type="ORF">C943_03073</name>
</gene>
<dbReference type="SUPFAM" id="SSF55729">
    <property type="entry name" value="Acyl-CoA N-acyltransferases (Nat)"/>
    <property type="match status" value="1"/>
</dbReference>
<dbReference type="InParanoid" id="M7X847"/>
<proteinExistence type="predicted"/>
<dbReference type="STRING" id="1239962.C943_03073"/>
<accession>M7X847</accession>
<dbReference type="InterPro" id="IPR038740">
    <property type="entry name" value="BioF2-like_GNAT_dom"/>
</dbReference>
<protein>
    <recommendedName>
        <fullName evidence="1">BioF2-like acetyltransferase domain-containing protein</fullName>
    </recommendedName>
</protein>
<organism evidence="2 3">
    <name type="scientific">Mariniradius saccharolyticus AK6</name>
    <dbReference type="NCBI Taxonomy" id="1239962"/>
    <lineage>
        <taxon>Bacteria</taxon>
        <taxon>Pseudomonadati</taxon>
        <taxon>Bacteroidota</taxon>
        <taxon>Cytophagia</taxon>
        <taxon>Cytophagales</taxon>
        <taxon>Cyclobacteriaceae</taxon>
        <taxon>Mariniradius</taxon>
    </lineage>
</organism>
<evidence type="ECO:0000313" key="2">
    <source>
        <dbReference type="EMBL" id="EMS30878.1"/>
    </source>
</evidence>
<dbReference type="AlphaFoldDB" id="M7X847"/>
<comment type="caution">
    <text evidence="2">The sequence shown here is derived from an EMBL/GenBank/DDBJ whole genome shotgun (WGS) entry which is preliminary data.</text>
</comment>
<reference evidence="2" key="1">
    <citation type="submission" date="2013-01" db="EMBL/GenBank/DDBJ databases">
        <title>Genome assembly of Mariniradius saccharolyticus AK6.</title>
        <authorList>
            <person name="Vaidya B."/>
            <person name="Khatri I."/>
            <person name="Tanuku N.R.S."/>
            <person name="Subramanian S."/>
            <person name="Pinnaka A."/>
        </authorList>
    </citation>
    <scope>NUCLEOTIDE SEQUENCE [LARGE SCALE GENOMIC DNA]</scope>
    <source>
        <strain evidence="2">AK6</strain>
    </source>
</reference>
<name>M7X847_9BACT</name>
<feature type="domain" description="BioF2-like acetyltransferase" evidence="1">
    <location>
        <begin position="162"/>
        <end position="304"/>
    </location>
</feature>
<dbReference type="eggNOG" id="COG5653">
    <property type="taxonomic scope" value="Bacteria"/>
</dbReference>
<dbReference type="Proteomes" id="UP000010953">
    <property type="component" value="Unassembled WGS sequence"/>
</dbReference>
<evidence type="ECO:0000313" key="3">
    <source>
        <dbReference type="Proteomes" id="UP000010953"/>
    </source>
</evidence>
<dbReference type="InterPro" id="IPR016181">
    <property type="entry name" value="Acyl_CoA_acyltransferase"/>
</dbReference>
<dbReference type="Pfam" id="PF13480">
    <property type="entry name" value="Acetyltransf_6"/>
    <property type="match status" value="1"/>
</dbReference>